<organism evidence="2 3">
    <name type="scientific">Juglans regia</name>
    <name type="common">English walnut</name>
    <dbReference type="NCBI Taxonomy" id="51240"/>
    <lineage>
        <taxon>Eukaryota</taxon>
        <taxon>Viridiplantae</taxon>
        <taxon>Streptophyta</taxon>
        <taxon>Embryophyta</taxon>
        <taxon>Tracheophyta</taxon>
        <taxon>Spermatophyta</taxon>
        <taxon>Magnoliopsida</taxon>
        <taxon>eudicotyledons</taxon>
        <taxon>Gunneridae</taxon>
        <taxon>Pentapetalae</taxon>
        <taxon>rosids</taxon>
        <taxon>fabids</taxon>
        <taxon>Fagales</taxon>
        <taxon>Juglandaceae</taxon>
        <taxon>Juglans</taxon>
    </lineage>
</organism>
<name>A0A833XYJ6_JUGRE</name>
<evidence type="ECO:0008006" key="4">
    <source>
        <dbReference type="Google" id="ProtNLM"/>
    </source>
</evidence>
<dbReference type="AlphaFoldDB" id="A0A833XYJ6"/>
<reference evidence="2" key="2">
    <citation type="submission" date="2020-03" db="EMBL/GenBank/DDBJ databases">
        <title>Walnut 2.0.</title>
        <authorList>
            <person name="Marrano A."/>
            <person name="Britton M."/>
            <person name="Zimin A.V."/>
            <person name="Zaini P.A."/>
            <person name="Workman R."/>
            <person name="Puiu D."/>
            <person name="Bianco L."/>
            <person name="Allen B.J."/>
            <person name="Troggio M."/>
            <person name="Leslie C.A."/>
            <person name="Timp W."/>
            <person name="Dendekar A."/>
            <person name="Salzberg S.L."/>
            <person name="Neale D.B."/>
        </authorList>
    </citation>
    <scope>NUCLEOTIDE SEQUENCE</scope>
    <source>
        <tissue evidence="2">Leaves</tissue>
    </source>
</reference>
<evidence type="ECO:0000313" key="2">
    <source>
        <dbReference type="EMBL" id="KAF5473968.1"/>
    </source>
</evidence>
<evidence type="ECO:0000313" key="3">
    <source>
        <dbReference type="Proteomes" id="UP000619265"/>
    </source>
</evidence>
<protein>
    <recommendedName>
        <fullName evidence="4">Fra a 1-associated protein</fullName>
    </recommendedName>
</protein>
<reference evidence="2" key="1">
    <citation type="submission" date="2015-10" db="EMBL/GenBank/DDBJ databases">
        <authorList>
            <person name="Martinez-Garcia P.J."/>
            <person name="Crepeau M.W."/>
            <person name="Puiu D."/>
            <person name="Gonzalez-Ibeas D."/>
            <person name="Whalen J."/>
            <person name="Stevens K."/>
            <person name="Paul R."/>
            <person name="Butterfield T."/>
            <person name="Britton M."/>
            <person name="Reagan R."/>
            <person name="Chakraborty S."/>
            <person name="Walawage S.L."/>
            <person name="Vasquez-Gross H.A."/>
            <person name="Cardeno C."/>
            <person name="Famula R."/>
            <person name="Pratt K."/>
            <person name="Kuruganti S."/>
            <person name="Aradhya M.K."/>
            <person name="Leslie C.A."/>
            <person name="Dandekar A.M."/>
            <person name="Salzberg S.L."/>
            <person name="Wegrzyn J.L."/>
            <person name="Langley C.H."/>
            <person name="Neale D.B."/>
        </authorList>
    </citation>
    <scope>NUCLEOTIDE SEQUENCE</scope>
    <source>
        <tissue evidence="2">Leaves</tissue>
    </source>
</reference>
<comment type="caution">
    <text evidence="2">The sequence shown here is derived from an EMBL/GenBank/DDBJ whole genome shotgun (WGS) entry which is preliminary data.</text>
</comment>
<proteinExistence type="predicted"/>
<feature type="compositionally biased region" description="Basic and acidic residues" evidence="1">
    <location>
        <begin position="173"/>
        <end position="190"/>
    </location>
</feature>
<dbReference type="PANTHER" id="PTHR35722:SF1">
    <property type="entry name" value="MAL D 1-ASSOCIATED PROTEIN"/>
    <property type="match status" value="1"/>
</dbReference>
<feature type="region of interest" description="Disordered" evidence="1">
    <location>
        <begin position="156"/>
        <end position="200"/>
    </location>
</feature>
<dbReference type="InterPro" id="IPR053346">
    <property type="entry name" value="Fra_a_1-associated"/>
</dbReference>
<evidence type="ECO:0000256" key="1">
    <source>
        <dbReference type="SAM" id="MobiDB-lite"/>
    </source>
</evidence>
<dbReference type="EMBL" id="LIHL02000003">
    <property type="protein sequence ID" value="KAF5473968.1"/>
    <property type="molecule type" value="Genomic_DNA"/>
</dbReference>
<sequence length="200" mass="21938">SCGLYAKPDEAVAMGWVWKDDGPDELDSYAGGVIPGGNCSIRKAVKSKCRTEEVEPGKFIRKCEKTEQLLRDCIGKPVEVVASNQEYTEDDVTAEVLKGPVSFEMSEHGAYDFPGLRSDLEAMTHSFLNGINRFFEEAEEMKNGFFNVFGATRVFDGESSSPPSTRRGIPGEGHSRKDSFPKTTEPDSGHFDLSGLAKDV</sequence>
<gene>
    <name evidence="2" type="ORF">F2P56_005914</name>
</gene>
<dbReference type="Gramene" id="Jr03_02930_p2">
    <property type="protein sequence ID" value="cds.Jr03_02930_p2"/>
    <property type="gene ID" value="Jr03_02930"/>
</dbReference>
<feature type="non-terminal residue" evidence="2">
    <location>
        <position position="1"/>
    </location>
</feature>
<accession>A0A833XYJ6</accession>
<dbReference type="Proteomes" id="UP000619265">
    <property type="component" value="Unassembled WGS sequence"/>
</dbReference>
<dbReference type="PANTHER" id="PTHR35722">
    <property type="entry name" value="MAL D 1-ASSOCIATED PROTEIN"/>
    <property type="match status" value="1"/>
</dbReference>